<keyword evidence="5" id="KW-0997">Cell inner membrane</keyword>
<keyword evidence="9 11" id="KW-0807">Transducer</keyword>
<dbReference type="Pfam" id="PF00015">
    <property type="entry name" value="MCPsignal"/>
    <property type="match status" value="1"/>
</dbReference>
<dbReference type="GO" id="GO:0006935">
    <property type="term" value="P:chemotaxis"/>
    <property type="evidence" value="ECO:0007669"/>
    <property type="project" value="UniProtKB-KW"/>
</dbReference>
<evidence type="ECO:0000313" key="17">
    <source>
        <dbReference type="EMBL" id="TKT71035.1"/>
    </source>
</evidence>
<sequence>MKMNLPVVNVEYPLGDETMIVSKTDTKGKLTYVNDQFIEVSGFTEAELLNQPHNIVRHPDMPVEAFGDLWATLKSGKPWTGAVKNRRKNGEYYWVLASASPIWENGAVIGYMSVRTRLQPDQRREAETVYAQIRAKKADDYRLDAGILRKRSFADHFSLFTGSLRARLVTLVATLTMFMLAIGLVGLVTAQQANTHLKQVYNDRTVPLAHLFAINDRMQTNILSLYGAATNGLAKKAAGGVETAVSNNIAQIGKSWDKFMASSHTAEEQAIANSYSQKRRSYVEDGLKPGLALLSAGKFSELSQHLTEKVNPLFEAAKVDAEKLVALQIDIAKHEYENAQSNFTTSIMVASGALIAALALGILLGLMTIRAIGRPTGRLIELMTRIAQGQFNNRVFIERDDEIGVALRNLQAMQAKLGFDREMQKQDEKNRLIRTHRIEELVSAFETDVSSMLGSVSSQAAELQATAASMSSISEETSQQSTTVAAASEQATANVQSVAASTEEMAASVNDIARQLHESSTVAAEAVRQAEVTNTRIMALSQAADSIGDVVQLINTIAGQTNLLALNATIEAARAGESGKGFAVVAQEVKMLAAQTAKATGEISGQISGMQTATQESVTAVKGISETIDRISSIAAAIAAAVEQQGAATNEIANNVQQAARGTAQVSSNIASVSAAAQETGAASTQMLASADELSRRGEELKKQVDNFLDQVRAA</sequence>
<dbReference type="InterPro" id="IPR000014">
    <property type="entry name" value="PAS"/>
</dbReference>
<dbReference type="InterPro" id="IPR013655">
    <property type="entry name" value="PAS_fold_3"/>
</dbReference>
<dbReference type="InterPro" id="IPR003122">
    <property type="entry name" value="Tar_rcpt_lig-bd"/>
</dbReference>
<dbReference type="OrthoDB" id="266313at2"/>
<feature type="transmembrane region" description="Helical" evidence="12">
    <location>
        <begin position="168"/>
        <end position="190"/>
    </location>
</feature>
<reference evidence="17" key="1">
    <citation type="submission" date="2019-04" db="EMBL/GenBank/DDBJ databases">
        <title>Whole genome sequencing of cave bacteria.</title>
        <authorList>
            <person name="Gan H.M."/>
            <person name="Barton H."/>
            <person name="Savka M.A."/>
        </authorList>
    </citation>
    <scope>NUCLEOTIDE SEQUENCE [LARGE SCALE GENOMIC DNA]</scope>
    <source>
        <strain evidence="17">LC387</strain>
    </source>
</reference>
<proteinExistence type="inferred from homology"/>
<dbReference type="InterPro" id="IPR004090">
    <property type="entry name" value="Chemotax_Me-accpt_rcpt"/>
</dbReference>
<dbReference type="PANTHER" id="PTHR32089">
    <property type="entry name" value="METHYL-ACCEPTING CHEMOTAXIS PROTEIN MCPB"/>
    <property type="match status" value="1"/>
</dbReference>
<gene>
    <name evidence="17" type="ORF">YH63_006220</name>
</gene>
<evidence type="ECO:0000313" key="18">
    <source>
        <dbReference type="Proteomes" id="UP000034832"/>
    </source>
</evidence>
<dbReference type="Proteomes" id="UP000034832">
    <property type="component" value="Unassembled WGS sequence"/>
</dbReference>
<dbReference type="PROSITE" id="PS50885">
    <property type="entry name" value="HAMP"/>
    <property type="match status" value="1"/>
</dbReference>
<evidence type="ECO:0000259" key="13">
    <source>
        <dbReference type="PROSITE" id="PS50111"/>
    </source>
</evidence>
<dbReference type="PROSITE" id="PS50111">
    <property type="entry name" value="CHEMOTAXIS_TRANSDUC_2"/>
    <property type="match status" value="1"/>
</dbReference>
<dbReference type="AlphaFoldDB" id="A0A4U6BNK8"/>
<dbReference type="GO" id="GO:0004888">
    <property type="term" value="F:transmembrane signaling receptor activity"/>
    <property type="evidence" value="ECO:0007669"/>
    <property type="project" value="InterPro"/>
</dbReference>
<dbReference type="InterPro" id="IPR000727">
    <property type="entry name" value="T_SNARE_dom"/>
</dbReference>
<evidence type="ECO:0000256" key="7">
    <source>
        <dbReference type="ARBA" id="ARBA00022989"/>
    </source>
</evidence>
<keyword evidence="2" id="KW-1003">Cell membrane</keyword>
<feature type="domain" description="Methyl-accepting transducer" evidence="13">
    <location>
        <begin position="459"/>
        <end position="695"/>
    </location>
</feature>
<dbReference type="Pfam" id="PF08447">
    <property type="entry name" value="PAS_3"/>
    <property type="match status" value="1"/>
</dbReference>
<dbReference type="Gene3D" id="1.10.287.950">
    <property type="entry name" value="Methyl-accepting chemotaxis protein"/>
    <property type="match status" value="1"/>
</dbReference>
<dbReference type="PROSITE" id="PS50112">
    <property type="entry name" value="PAS"/>
    <property type="match status" value="1"/>
</dbReference>
<evidence type="ECO:0000256" key="11">
    <source>
        <dbReference type="PROSITE-ProRule" id="PRU00284"/>
    </source>
</evidence>
<dbReference type="STRING" id="211460.YH63_12710"/>
<dbReference type="NCBIfam" id="TIGR00229">
    <property type="entry name" value="sensory_box"/>
    <property type="match status" value="1"/>
</dbReference>
<dbReference type="GO" id="GO:0007165">
    <property type="term" value="P:signal transduction"/>
    <property type="evidence" value="ECO:0007669"/>
    <property type="project" value="UniProtKB-KW"/>
</dbReference>
<dbReference type="Pfam" id="PF02203">
    <property type="entry name" value="TarH"/>
    <property type="match status" value="1"/>
</dbReference>
<dbReference type="SMART" id="SM00283">
    <property type="entry name" value="MA"/>
    <property type="match status" value="1"/>
</dbReference>
<feature type="domain" description="HAMP" evidence="16">
    <location>
        <begin position="370"/>
        <end position="422"/>
    </location>
</feature>
<feature type="transmembrane region" description="Helical" evidence="12">
    <location>
        <begin position="347"/>
        <end position="369"/>
    </location>
</feature>
<evidence type="ECO:0000256" key="4">
    <source>
        <dbReference type="ARBA" id="ARBA00022500"/>
    </source>
</evidence>
<comment type="similarity">
    <text evidence="10">Belongs to the methyl-accepting chemotaxis (MCP) protein family.</text>
</comment>
<dbReference type="InterPro" id="IPR003660">
    <property type="entry name" value="HAMP_dom"/>
</dbReference>
<evidence type="ECO:0000256" key="8">
    <source>
        <dbReference type="ARBA" id="ARBA00023136"/>
    </source>
</evidence>
<dbReference type="SUPFAM" id="SSF58104">
    <property type="entry name" value="Methyl-accepting chemotaxis protein (MCP) signaling domain"/>
    <property type="match status" value="1"/>
</dbReference>
<evidence type="ECO:0000256" key="5">
    <source>
        <dbReference type="ARBA" id="ARBA00022519"/>
    </source>
</evidence>
<evidence type="ECO:0000259" key="15">
    <source>
        <dbReference type="PROSITE" id="PS50192"/>
    </source>
</evidence>
<protein>
    <submittedName>
        <fullName evidence="17">PAS domain-containing protein</fullName>
    </submittedName>
</protein>
<feature type="domain" description="PAS" evidence="14">
    <location>
        <begin position="25"/>
        <end position="60"/>
    </location>
</feature>
<evidence type="ECO:0000256" key="6">
    <source>
        <dbReference type="ARBA" id="ARBA00022692"/>
    </source>
</evidence>
<dbReference type="InterPro" id="IPR004089">
    <property type="entry name" value="MCPsignal_dom"/>
</dbReference>
<comment type="subcellular location">
    <subcellularLocation>
        <location evidence="1">Cell inner membrane</location>
        <topology evidence="1">Multi-pass membrane protein</topology>
    </subcellularLocation>
</comment>
<feature type="transmembrane region" description="Helical" evidence="12">
    <location>
        <begin position="92"/>
        <end position="114"/>
    </location>
</feature>
<evidence type="ECO:0000256" key="10">
    <source>
        <dbReference type="ARBA" id="ARBA00029447"/>
    </source>
</evidence>
<dbReference type="Gene3D" id="6.10.340.10">
    <property type="match status" value="1"/>
</dbReference>
<dbReference type="PRINTS" id="PR00260">
    <property type="entry name" value="CHEMTRNSDUCR"/>
</dbReference>
<keyword evidence="18" id="KW-1185">Reference proteome</keyword>
<dbReference type="PANTHER" id="PTHR32089:SF112">
    <property type="entry name" value="LYSOZYME-LIKE PROTEIN-RELATED"/>
    <property type="match status" value="1"/>
</dbReference>
<dbReference type="CDD" id="cd00130">
    <property type="entry name" value="PAS"/>
    <property type="match status" value="1"/>
</dbReference>
<keyword evidence="3" id="KW-0488">Methylation</keyword>
<evidence type="ECO:0000256" key="12">
    <source>
        <dbReference type="SAM" id="Phobius"/>
    </source>
</evidence>
<dbReference type="Gene3D" id="3.30.450.20">
    <property type="entry name" value="PAS domain"/>
    <property type="match status" value="1"/>
</dbReference>
<keyword evidence="4" id="KW-0145">Chemotaxis</keyword>
<dbReference type="CDD" id="cd06225">
    <property type="entry name" value="HAMP"/>
    <property type="match status" value="1"/>
</dbReference>
<dbReference type="RefSeq" id="WP_046828353.1">
    <property type="nucleotide sequence ID" value="NZ_LBIA02000001.1"/>
</dbReference>
<keyword evidence="8 12" id="KW-0472">Membrane</keyword>
<dbReference type="SUPFAM" id="SSF55785">
    <property type="entry name" value="PYP-like sensor domain (PAS domain)"/>
    <property type="match status" value="1"/>
</dbReference>
<dbReference type="InterPro" id="IPR035965">
    <property type="entry name" value="PAS-like_dom_sf"/>
</dbReference>
<evidence type="ECO:0000256" key="2">
    <source>
        <dbReference type="ARBA" id="ARBA00022475"/>
    </source>
</evidence>
<dbReference type="EMBL" id="LBIA02000001">
    <property type="protein sequence ID" value="TKT71035.1"/>
    <property type="molecule type" value="Genomic_DNA"/>
</dbReference>
<dbReference type="GO" id="GO:0005886">
    <property type="term" value="C:plasma membrane"/>
    <property type="evidence" value="ECO:0007669"/>
    <property type="project" value="UniProtKB-SubCell"/>
</dbReference>
<dbReference type="Pfam" id="PF00672">
    <property type="entry name" value="HAMP"/>
    <property type="match status" value="1"/>
</dbReference>
<name>A0A4U6BNK8_9BRAD</name>
<evidence type="ECO:0000259" key="14">
    <source>
        <dbReference type="PROSITE" id="PS50112"/>
    </source>
</evidence>
<feature type="domain" description="T-SNARE coiled-coil homology" evidence="15">
    <location>
        <begin position="611"/>
        <end position="673"/>
    </location>
</feature>
<comment type="caution">
    <text evidence="17">The sequence shown here is derived from an EMBL/GenBank/DDBJ whole genome shotgun (WGS) entry which is preliminary data.</text>
</comment>
<organism evidence="17 18">
    <name type="scientific">Afipia massiliensis</name>
    <dbReference type="NCBI Taxonomy" id="211460"/>
    <lineage>
        <taxon>Bacteria</taxon>
        <taxon>Pseudomonadati</taxon>
        <taxon>Pseudomonadota</taxon>
        <taxon>Alphaproteobacteria</taxon>
        <taxon>Hyphomicrobiales</taxon>
        <taxon>Nitrobacteraceae</taxon>
        <taxon>Afipia</taxon>
    </lineage>
</organism>
<keyword evidence="7 12" id="KW-1133">Transmembrane helix</keyword>
<evidence type="ECO:0000259" key="16">
    <source>
        <dbReference type="PROSITE" id="PS50885"/>
    </source>
</evidence>
<accession>A0A4U6BNK8</accession>
<keyword evidence="6 12" id="KW-0812">Transmembrane</keyword>
<evidence type="ECO:0000256" key="3">
    <source>
        <dbReference type="ARBA" id="ARBA00022481"/>
    </source>
</evidence>
<dbReference type="PROSITE" id="PS50192">
    <property type="entry name" value="T_SNARE"/>
    <property type="match status" value="1"/>
</dbReference>
<evidence type="ECO:0000256" key="9">
    <source>
        <dbReference type="ARBA" id="ARBA00023224"/>
    </source>
</evidence>
<evidence type="ECO:0000256" key="1">
    <source>
        <dbReference type="ARBA" id="ARBA00004429"/>
    </source>
</evidence>